<name>A0AAE9YME4_9GAMM</name>
<dbReference type="InterPro" id="IPR025337">
    <property type="entry name" value="Questin_oxidase-like"/>
</dbReference>
<gene>
    <name evidence="2" type="ORF">SG35_017935</name>
</gene>
<dbReference type="PANTHER" id="PTHR35870:SF1">
    <property type="entry name" value="PROTEIN, PUTATIVE (AFU_ORTHOLOGUE AFUA_5G03330)-RELATED"/>
    <property type="match status" value="1"/>
</dbReference>
<dbReference type="AlphaFoldDB" id="A0AAE9YME4"/>
<dbReference type="EMBL" id="CP059735">
    <property type="protein sequence ID" value="WDD97213.1"/>
    <property type="molecule type" value="Genomic_DNA"/>
</dbReference>
<dbReference type="GO" id="GO:0016491">
    <property type="term" value="F:oxidoreductase activity"/>
    <property type="evidence" value="ECO:0007669"/>
    <property type="project" value="UniProtKB-KW"/>
</dbReference>
<keyword evidence="1" id="KW-0560">Oxidoreductase</keyword>
<protein>
    <submittedName>
        <fullName evidence="2">Questin oxidase family protein</fullName>
    </submittedName>
</protein>
<evidence type="ECO:0000313" key="3">
    <source>
        <dbReference type="Proteomes" id="UP000032568"/>
    </source>
</evidence>
<dbReference type="RefSeq" id="WP_044833941.1">
    <property type="nucleotide sequence ID" value="NZ_CP059735.1"/>
</dbReference>
<proteinExistence type="predicted"/>
<evidence type="ECO:0000313" key="2">
    <source>
        <dbReference type="EMBL" id="WDD97213.1"/>
    </source>
</evidence>
<dbReference type="KEGG" id="tact:SG35_017935"/>
<reference evidence="2 3" key="1">
    <citation type="journal article" date="2015" name="Genome Announc.">
        <title>Draft Genome Sequences of Marine Isolates of Thalassomonas viridans and Thalassomonas actiniarum.</title>
        <authorList>
            <person name="Olonade I."/>
            <person name="van Zyl L.J."/>
            <person name="Trindade M."/>
        </authorList>
    </citation>
    <scope>NUCLEOTIDE SEQUENCE [LARGE SCALE GENOMIC DNA]</scope>
    <source>
        <strain evidence="2 3">A5K-106</strain>
    </source>
</reference>
<organism evidence="2 3">
    <name type="scientific">Thalassomonas actiniarum</name>
    <dbReference type="NCBI Taxonomy" id="485447"/>
    <lineage>
        <taxon>Bacteria</taxon>
        <taxon>Pseudomonadati</taxon>
        <taxon>Pseudomonadota</taxon>
        <taxon>Gammaproteobacteria</taxon>
        <taxon>Alteromonadales</taxon>
        <taxon>Colwelliaceae</taxon>
        <taxon>Thalassomonas</taxon>
    </lineage>
</organism>
<dbReference type="PANTHER" id="PTHR35870">
    <property type="entry name" value="PROTEIN, PUTATIVE (AFU_ORTHOLOGUE AFUA_5G03330)-RELATED"/>
    <property type="match status" value="1"/>
</dbReference>
<keyword evidence="3" id="KW-1185">Reference proteome</keyword>
<dbReference type="Pfam" id="PF14027">
    <property type="entry name" value="Questin_oxidase"/>
    <property type="match status" value="2"/>
</dbReference>
<reference evidence="2 3" key="2">
    <citation type="journal article" date="2022" name="Mar. Drugs">
        <title>Bioassay-Guided Fractionation Leads to the Detection of Cholic Acid Generated by the Rare Thalassomonas sp.</title>
        <authorList>
            <person name="Pheiffer F."/>
            <person name="Schneider Y.K."/>
            <person name="Hansen E.H."/>
            <person name="Andersen J.H."/>
            <person name="Isaksson J."/>
            <person name="Busche T."/>
            <person name="R C."/>
            <person name="Kalinowski J."/>
            <person name="Zyl L.V."/>
            <person name="Trindade M."/>
        </authorList>
    </citation>
    <scope>NUCLEOTIDE SEQUENCE [LARGE SCALE GENOMIC DNA]</scope>
    <source>
        <strain evidence="2 3">A5K-106</strain>
    </source>
</reference>
<dbReference type="Proteomes" id="UP000032568">
    <property type="component" value="Chromosome"/>
</dbReference>
<evidence type="ECO:0000256" key="1">
    <source>
        <dbReference type="ARBA" id="ARBA00023002"/>
    </source>
</evidence>
<accession>A0AAE9YME4</accession>
<sequence>MEESNILTSLLEKAGNYHPLYGGGLATHLPMVLVALNRLNAPDSKLIRTFDESINGLESLGSLEKVIAVDSIGQALGNNKSFESYLKYFKSELEIYGVEAVLKKVLPVLIPGIAASAFHALIRLAYAIEVNSHSEIAIALAYWSAEYQSFELSDEAKDESLAAILTRLAPLGEGHEFSPGIIVNRMSEIGILLKRNECIIQPTSIDLSSLRNFALKSFYLRDDFTLLHTVTGCHAFSIIMPYLENKEVALKELWKAILVAYLSTGLPYEDKAIKIPAGSRDFSPIVDRALASDDSHVIKLIYTCFCEYQKWNNPLYYLVAQRAVQTN</sequence>